<dbReference type="Proteomes" id="UP001150581">
    <property type="component" value="Unassembled WGS sequence"/>
</dbReference>
<organism evidence="1 2">
    <name type="scientific">Kickxella alabastrina</name>
    <dbReference type="NCBI Taxonomy" id="61397"/>
    <lineage>
        <taxon>Eukaryota</taxon>
        <taxon>Fungi</taxon>
        <taxon>Fungi incertae sedis</taxon>
        <taxon>Zoopagomycota</taxon>
        <taxon>Kickxellomycotina</taxon>
        <taxon>Kickxellomycetes</taxon>
        <taxon>Kickxellales</taxon>
        <taxon>Kickxellaceae</taxon>
        <taxon>Kickxella</taxon>
    </lineage>
</organism>
<comment type="caution">
    <text evidence="1">The sequence shown here is derived from an EMBL/GenBank/DDBJ whole genome shotgun (WGS) entry which is preliminary data.</text>
</comment>
<protein>
    <submittedName>
        <fullName evidence="1">Uncharacterized protein</fullName>
    </submittedName>
</protein>
<keyword evidence="2" id="KW-1185">Reference proteome</keyword>
<sequence length="2168" mass="218913">MFGSGGGFGGGGFGQSKPSSFGGFGQAANTGANTGGGFGANNSSSIGGGFGAGGNATGGFGAGNTGGGGFGAGGGFGGGASAGFGGGASGSTFGSSVAPSSTVGGFGQSTQSSLFGGGGAAGGFGSSVTATGTARADFEPYVDPTGLGNKEKFMNICFNKVYKDYSPEELRLQDYEAGRKKADAAPAAGGFGQQSAFGQQQQTGFGQQQQPAAGGFGASATGFGQQQPQAGGFGSSGFGQQSSTTAGAFGQAAKPAGAFGSGFGGGSGIGGFGQASTAGGSLFGSSAAANKPATVGFGSNAGAMGSRFGATGTTGSTGPTGFGASGTTGFGAPAGAGFGASNTGSAFGSQQQQQQPSTGFGAQSTGFGGAATTGFGAAPAKPAFGGFGQQQPAAAAGGGLFGQTTTGGGFGQQQQQQPASTGFGQAAGGAFGSTGGGLFGQSNTAAQQPAASGGLFGQNTAAQQPAASGGLFGAKPAAPATGGGLFGTNTATNPTGGGLFGNTANTGGGLFGQPQQQQQQPAAGGLFGNTAAASNTSGGLFGAKPATGMTGGLFGQTGAAANTAGGGLFGNAGATPATGGLFGQPQQPQQQQQPSTGGSLFGNAGSTNTMGGGLFGAKPATGTGLFGAPAAGASSTGFGLGFGGSSQMAQPQQLQQQQATSLFGGFGQQQQAAAQPQAPQPSLFAAQIDRQPYGSSALFDPARLSAKQLARPSGSSHLTATPLRSAAEQAAAAAAAEKELERKKKGLSLYSAVPNSRLRSRGFAAGGGPVLVGSRTPLLGALSTPSAATPLGRGGQAGAQRKREPTVGLFGSDGFLAPSAQLPQSNVKRLVITRKPDFGSQSPASAAAASGAASAEPSASPPAAAASAWASEPAEGPPPRRTCATAVPESEDEDGAADECDRAGSASGGYWMRPSLADLRAMSSQQLRAVKNFVVGRTGVGQVSFSRPVDLTTVGSLGAIAGGVVLFDDRVCTVYPDETNKPPRGQGLNVPANISLHDCWPVDRASGQPVVDMEDARVRKHIKRLRKISETTFIDFVNGTWIFRVEHFSRYGLDDAFDDGDGDGGMDEPALQQPQQGFGKATAESPSGALSLMGGSRAVAQQQPTADGTGSVATAAVKRSGSFGAAAAAESDSGDETAAISASSGDEEGPAAAAPLAQQQQQRLPRSLLLGSRHAEALRHGPVMRASLFAPAALGLGPVAEPASLRTRTFGRVQSRSAAVPFTLPVARSSAPRPRPALVSARRDFGADSRPGSALDLPPPGKYLRASETRVARAMLAAPQPYAASLAHGRSGVICDAGLMMARSFRVAFGPQGQLVYLGASPTRVVVDNIARHLHASSAPSGHALDSQRLLHLATVRAQWDHARVASAKDAYACPTVSFRADTTAASVLAALVRSTDAVLPQSLPADERRTLELAAALFDDLPREAGSERLACEQAQRVLAVRRRQALTRWLMAAVHDSVQRDLLRAAESRSPAAAAVFALLSGHRIDAACLAASSHRDYRLSTLVAQSGAGATGGGGNDRQVQALVRAQLAQPTAVAAEYRRVYELLAGNVYRELAPSGDVFVAEGLDWTRAFALGLWYAQSPTDAVADAVAMYDDALAHGEPVAPPLPRWVFGELPAEASVQRLRALAAQRHGEGAGAARVAVDLHVRGVWDAGYQLLRLFSQPAWPLESALPAESFSPARADARLPALLAWLLSVVRGVRGFDDATLGTQGLVSLAYDRLLTGWAFQLESLGLWHWACFLLLQLTSSGDALKAHAIRSLLERSLGSSLPTGTLAPAVGADLLPALTAFGGAAAVANDDDSDLAEEKMVAFVLRQLHLPRRWLDEAYATRSRYDCDWVAAHVSQYQHRQRIQPAAASDSVVPAAVSGSYFGQFAPAAAAAVAAAAAAAPAASAVSKAASLRVLDVVAEATLRQVAWLLSAGHLASAHTLVLQRIAPDAILRGDYHLLARVLSHLDPTASDSATITTHSRVPLEQWASGGHVYSLFLSAVNGLPAVLKRIAAGDSDSDNDASSGGGMDADYLQQQIRQIYQQMLALLDALPSLSAKFNVPSEASIGLYDGVGACWWYSRDESAELKVKYSVAVSDMASVITRFIQELEACVPGLSLASADAGNIGGGDGDGDVGMSCYFMSPANSAALPLAQDMRILRTYQMARSCFDSLVGGELGT</sequence>
<accession>A0ACC1IHQ6</accession>
<proteinExistence type="predicted"/>
<evidence type="ECO:0000313" key="2">
    <source>
        <dbReference type="Proteomes" id="UP001150581"/>
    </source>
</evidence>
<evidence type="ECO:0000313" key="1">
    <source>
        <dbReference type="EMBL" id="KAJ1890854.1"/>
    </source>
</evidence>
<reference evidence="1" key="1">
    <citation type="submission" date="2022-07" db="EMBL/GenBank/DDBJ databases">
        <title>Phylogenomic reconstructions and comparative analyses of Kickxellomycotina fungi.</title>
        <authorList>
            <person name="Reynolds N.K."/>
            <person name="Stajich J.E."/>
            <person name="Barry K."/>
            <person name="Grigoriev I.V."/>
            <person name="Crous P."/>
            <person name="Smith M.E."/>
        </authorList>
    </citation>
    <scope>NUCLEOTIDE SEQUENCE</scope>
    <source>
        <strain evidence="1">Benny 63K</strain>
    </source>
</reference>
<dbReference type="EMBL" id="JANBPG010001266">
    <property type="protein sequence ID" value="KAJ1890854.1"/>
    <property type="molecule type" value="Genomic_DNA"/>
</dbReference>
<gene>
    <name evidence="1" type="ORF">LPJ66_007244</name>
</gene>
<name>A0ACC1IHQ6_9FUNG</name>